<keyword evidence="2" id="KW-1185">Reference proteome</keyword>
<evidence type="ECO:0000313" key="2">
    <source>
        <dbReference type="Proteomes" id="UP001631969"/>
    </source>
</evidence>
<proteinExistence type="predicted"/>
<reference evidence="1" key="1">
    <citation type="submission" date="2024-12" db="EMBL/GenBank/DDBJ databases">
        <authorList>
            <person name="Wu N."/>
        </authorList>
    </citation>
    <scope>NUCLEOTIDE SEQUENCE</scope>
    <source>
        <strain evidence="1">P15</strain>
    </source>
</reference>
<sequence>MRALILYASKSGASRECAELLWSRLEDCSICDMTKDLPDLGPFDTLILGSGIRMGKLYRPVRSFMRRNMNLLLSKNLAFYLCNAYPGTLQKTIETSIPKPLRERAVCMVSFGGKPPFTSPKNQEWVQMDSVAFFVKAVSAAEQK</sequence>
<gene>
    <name evidence="1" type="ORF">ACI1P1_20030</name>
</gene>
<dbReference type="Proteomes" id="UP001631969">
    <property type="component" value="Unassembled WGS sequence"/>
</dbReference>
<dbReference type="EMBL" id="JBJURJ010000013">
    <property type="protein sequence ID" value="MFM9330594.1"/>
    <property type="molecule type" value="Genomic_DNA"/>
</dbReference>
<evidence type="ECO:0000313" key="1">
    <source>
        <dbReference type="EMBL" id="MFM9330594.1"/>
    </source>
</evidence>
<protein>
    <submittedName>
        <fullName evidence="1">Flavodoxin domain-containing protein</fullName>
    </submittedName>
</protein>
<name>A0ACC7P2X1_9BACL</name>
<organism evidence="1 2">
    <name type="scientific">Paenibacillus mesotrionivorans</name>
    <dbReference type="NCBI Taxonomy" id="3160968"/>
    <lineage>
        <taxon>Bacteria</taxon>
        <taxon>Bacillati</taxon>
        <taxon>Bacillota</taxon>
        <taxon>Bacilli</taxon>
        <taxon>Bacillales</taxon>
        <taxon>Paenibacillaceae</taxon>
        <taxon>Paenibacillus</taxon>
    </lineage>
</organism>
<comment type="caution">
    <text evidence="1">The sequence shown here is derived from an EMBL/GenBank/DDBJ whole genome shotgun (WGS) entry which is preliminary data.</text>
</comment>
<accession>A0ACC7P2X1</accession>